<dbReference type="InterPro" id="IPR007257">
    <property type="entry name" value="GINS_Psf2"/>
</dbReference>
<feature type="domain" description="DNA replication complex GINS protein PSF2 N-terminal" evidence="7">
    <location>
        <begin position="2"/>
        <end position="61"/>
    </location>
</feature>
<dbReference type="PIRSF" id="PIRSF028998">
    <property type="entry name" value="GINS_Psf2_subgr"/>
    <property type="match status" value="1"/>
</dbReference>
<gene>
    <name evidence="8" type="ORF">PV328_008324</name>
</gene>
<proteinExistence type="inferred from homology"/>
<keyword evidence="4 5" id="KW-0539">Nucleus</keyword>
<accession>A0AA39EZR7</accession>
<dbReference type="CDD" id="cd21694">
    <property type="entry name" value="GINS_B_Psf2"/>
    <property type="match status" value="1"/>
</dbReference>
<dbReference type="Pfam" id="PF05916">
    <property type="entry name" value="Sld5"/>
    <property type="match status" value="1"/>
</dbReference>
<dbReference type="InterPro" id="IPR036224">
    <property type="entry name" value="GINS_bundle-like_dom_sf"/>
</dbReference>
<comment type="subunit">
    <text evidence="5">Component of the GINS complex.</text>
</comment>
<name>A0AA39EZR7_9HYME</name>
<dbReference type="SUPFAM" id="SSF160059">
    <property type="entry name" value="PriA/YqbF domain"/>
    <property type="match status" value="1"/>
</dbReference>
<reference evidence="8" key="1">
    <citation type="journal article" date="2023" name="bioRxiv">
        <title>Scaffold-level genome assemblies of two parasitoid biocontrol wasps reveal the parthenogenesis mechanism and an associated novel virus.</title>
        <authorList>
            <person name="Inwood S."/>
            <person name="Skelly J."/>
            <person name="Guhlin J."/>
            <person name="Harrop T."/>
            <person name="Goldson S."/>
            <person name="Dearden P."/>
        </authorList>
    </citation>
    <scope>NUCLEOTIDE SEQUENCE</scope>
    <source>
        <strain evidence="8">Irish</strain>
        <tissue evidence="8">Whole body</tissue>
    </source>
</reference>
<keyword evidence="9" id="KW-1185">Reference proteome</keyword>
<evidence type="ECO:0000256" key="3">
    <source>
        <dbReference type="ARBA" id="ARBA00022705"/>
    </source>
</evidence>
<dbReference type="Gene3D" id="1.20.58.1020">
    <property type="match status" value="1"/>
</dbReference>
<dbReference type="FunFam" id="1.20.58.1020:FF:000001">
    <property type="entry name" value="DNA replication complex GINS protein PSF2"/>
    <property type="match status" value="1"/>
</dbReference>
<dbReference type="PANTHER" id="PTHR12772:SF0">
    <property type="entry name" value="DNA REPLICATION COMPLEX GINS PROTEIN PSF2"/>
    <property type="match status" value="1"/>
</dbReference>
<dbReference type="GO" id="GO:0071162">
    <property type="term" value="C:CMG complex"/>
    <property type="evidence" value="ECO:0007669"/>
    <property type="project" value="UniProtKB-ARBA"/>
</dbReference>
<sequence length="187" mass="21455">MDPNEVEYFGEKNLVGIVPNFNFGQIHLISGSVGPFRASLPVNVPIWLAINLKQQQKCRIICPDWMDSDNLELIKENEKLSKLFTPMPSNHYMDEAHMLLNVAADDITDVDTIRTSIKDIWDMRMSKLRTSIDELFKDQSGVHAMLNHLTAMEIASIRPMLPHAMDQLLRIKMCDDRPITFQTQDSQ</sequence>
<dbReference type="InterPro" id="IPR056784">
    <property type="entry name" value="PSF2_N"/>
</dbReference>
<evidence type="ECO:0000256" key="4">
    <source>
        <dbReference type="ARBA" id="ARBA00023242"/>
    </source>
</evidence>
<protein>
    <recommendedName>
        <fullName evidence="5">DNA replication complex GINS protein PSF2</fullName>
    </recommendedName>
</protein>
<dbReference type="PANTHER" id="PTHR12772">
    <property type="entry name" value="DNA REPLICATION COMPLEX GINS PROTEIN PSF2"/>
    <property type="match status" value="1"/>
</dbReference>
<evidence type="ECO:0000256" key="5">
    <source>
        <dbReference type="PIRNR" id="PIRNR028998"/>
    </source>
</evidence>
<dbReference type="GO" id="GO:0006260">
    <property type="term" value="P:DNA replication"/>
    <property type="evidence" value="ECO:0007669"/>
    <property type="project" value="UniProtKB-KW"/>
</dbReference>
<organism evidence="8 9">
    <name type="scientific">Microctonus aethiopoides</name>
    <dbReference type="NCBI Taxonomy" id="144406"/>
    <lineage>
        <taxon>Eukaryota</taxon>
        <taxon>Metazoa</taxon>
        <taxon>Ecdysozoa</taxon>
        <taxon>Arthropoda</taxon>
        <taxon>Hexapoda</taxon>
        <taxon>Insecta</taxon>
        <taxon>Pterygota</taxon>
        <taxon>Neoptera</taxon>
        <taxon>Endopterygota</taxon>
        <taxon>Hymenoptera</taxon>
        <taxon>Apocrita</taxon>
        <taxon>Ichneumonoidea</taxon>
        <taxon>Braconidae</taxon>
        <taxon>Euphorinae</taxon>
        <taxon>Microctonus</taxon>
    </lineage>
</organism>
<comment type="subcellular location">
    <subcellularLocation>
        <location evidence="1 5">Nucleus</location>
    </subcellularLocation>
</comment>
<dbReference type="Pfam" id="PF25005">
    <property type="entry name" value="PSF2_N"/>
    <property type="match status" value="1"/>
</dbReference>
<dbReference type="Gene3D" id="3.40.5.50">
    <property type="match status" value="1"/>
</dbReference>
<evidence type="ECO:0000313" key="8">
    <source>
        <dbReference type="EMBL" id="KAK0160982.1"/>
    </source>
</evidence>
<dbReference type="Proteomes" id="UP001168990">
    <property type="component" value="Unassembled WGS sequence"/>
</dbReference>
<evidence type="ECO:0000313" key="9">
    <source>
        <dbReference type="Proteomes" id="UP001168990"/>
    </source>
</evidence>
<keyword evidence="3 5" id="KW-0235">DNA replication</keyword>
<dbReference type="FunFam" id="3.40.5.50:FF:000001">
    <property type="entry name" value="DNA replication complex GINS protein PSF2"/>
    <property type="match status" value="1"/>
</dbReference>
<dbReference type="AlphaFoldDB" id="A0AA39EZR7"/>
<evidence type="ECO:0000256" key="1">
    <source>
        <dbReference type="ARBA" id="ARBA00004123"/>
    </source>
</evidence>
<evidence type="ECO:0000256" key="2">
    <source>
        <dbReference type="ARBA" id="ARBA00010565"/>
    </source>
</evidence>
<reference evidence="8" key="2">
    <citation type="submission" date="2023-03" db="EMBL/GenBank/DDBJ databases">
        <authorList>
            <person name="Inwood S.N."/>
            <person name="Skelly J.G."/>
            <person name="Guhlin J."/>
            <person name="Harrop T.W.R."/>
            <person name="Goldson S.G."/>
            <person name="Dearden P.K."/>
        </authorList>
    </citation>
    <scope>NUCLEOTIDE SEQUENCE</scope>
    <source>
        <strain evidence="8">Irish</strain>
        <tissue evidence="8">Whole body</tissue>
    </source>
</reference>
<feature type="domain" description="GINS subunit" evidence="6">
    <location>
        <begin position="65"/>
        <end position="168"/>
    </location>
</feature>
<dbReference type="InterPro" id="IPR021151">
    <property type="entry name" value="GINS_A"/>
</dbReference>
<dbReference type="GO" id="GO:0000811">
    <property type="term" value="C:GINS complex"/>
    <property type="evidence" value="ECO:0007669"/>
    <property type="project" value="TreeGrafter"/>
</dbReference>
<dbReference type="EMBL" id="JAQQBS010001423">
    <property type="protein sequence ID" value="KAK0160982.1"/>
    <property type="molecule type" value="Genomic_DNA"/>
</dbReference>
<evidence type="ECO:0000259" key="6">
    <source>
        <dbReference type="Pfam" id="PF05916"/>
    </source>
</evidence>
<evidence type="ECO:0000259" key="7">
    <source>
        <dbReference type="Pfam" id="PF25005"/>
    </source>
</evidence>
<dbReference type="CDD" id="cd11712">
    <property type="entry name" value="GINS_A_psf2"/>
    <property type="match status" value="1"/>
</dbReference>
<dbReference type="GO" id="GO:0000727">
    <property type="term" value="P:double-strand break repair via break-induced replication"/>
    <property type="evidence" value="ECO:0007669"/>
    <property type="project" value="TreeGrafter"/>
</dbReference>
<comment type="similarity">
    <text evidence="2 5">Belongs to the GINS2/PSF2 family.</text>
</comment>
<dbReference type="SUPFAM" id="SSF158573">
    <property type="entry name" value="GINS helical bundle-like"/>
    <property type="match status" value="1"/>
</dbReference>
<comment type="caution">
    <text evidence="8">The sequence shown here is derived from an EMBL/GenBank/DDBJ whole genome shotgun (WGS) entry which is preliminary data.</text>
</comment>